<organism evidence="3 4">
    <name type="scientific">Methyloprofundus sedimenti</name>
    <dbReference type="NCBI Taxonomy" id="1420851"/>
    <lineage>
        <taxon>Bacteria</taxon>
        <taxon>Pseudomonadati</taxon>
        <taxon>Pseudomonadota</taxon>
        <taxon>Gammaproteobacteria</taxon>
        <taxon>Methylococcales</taxon>
        <taxon>Methylococcaceae</taxon>
        <taxon>Methyloprofundus</taxon>
    </lineage>
</organism>
<dbReference type="EMBL" id="LPUF01000003">
    <property type="protein sequence ID" value="OQK15779.1"/>
    <property type="molecule type" value="Genomic_DNA"/>
</dbReference>
<evidence type="ECO:0000259" key="2">
    <source>
        <dbReference type="Pfam" id="PF13439"/>
    </source>
</evidence>
<dbReference type="Proteomes" id="UP000191980">
    <property type="component" value="Unassembled WGS sequence"/>
</dbReference>
<dbReference type="Gene3D" id="3.40.50.2000">
    <property type="entry name" value="Glycogen Phosphorylase B"/>
    <property type="match status" value="2"/>
</dbReference>
<keyword evidence="4" id="KW-1185">Reference proteome</keyword>
<dbReference type="SUPFAM" id="SSF53756">
    <property type="entry name" value="UDP-Glycosyltransferase/glycogen phosphorylase"/>
    <property type="match status" value="1"/>
</dbReference>
<sequence>MVKIVFVADNVDGEKSGGVVSTRRFIDYFKKTDDLTIVSTGEAEENKIVFPDFYLPFAKKQMQEMDFLFAWPNKKVLRAVIKDADLVHIQFPFFLGYQALKIARKMNKPVVFGFHVQPENLMWNIGLNYEWLNAFLYRFFITVFYNKADLIMSPSIFGRQMLEKFSIQVPVEIISNGLPEQFRPKHCVKDPEFADKFVILMVGRLAKEKRHDLVMQAIKQSKFKEKIQLVVTGQGALRAELIDLGNTLPNPAFFEYVSQEKLISLFNTADLFIHASEIELEGMAVLEAIGCGLPALISDAEHSASAQFALNDDFLFSAGDSASLVCKLDYWIEHEAELKASKSAYVEKAQTYAFDASVQHARLLYQGLVDSKANK</sequence>
<feature type="domain" description="Glycosyl transferase family 1" evidence="1">
    <location>
        <begin position="191"/>
        <end position="339"/>
    </location>
</feature>
<name>A0A1V8M2J4_9GAMM</name>
<dbReference type="InterPro" id="IPR028098">
    <property type="entry name" value="Glyco_trans_4-like_N"/>
</dbReference>
<dbReference type="GO" id="GO:0016757">
    <property type="term" value="F:glycosyltransferase activity"/>
    <property type="evidence" value="ECO:0007669"/>
    <property type="project" value="InterPro"/>
</dbReference>
<dbReference type="InterPro" id="IPR050194">
    <property type="entry name" value="Glycosyltransferase_grp1"/>
</dbReference>
<dbReference type="STRING" id="1420851.AU255_16420"/>
<comment type="caution">
    <text evidence="3">The sequence shown here is derived from an EMBL/GenBank/DDBJ whole genome shotgun (WGS) entry which is preliminary data.</text>
</comment>
<dbReference type="Pfam" id="PF13439">
    <property type="entry name" value="Glyco_transf_4"/>
    <property type="match status" value="1"/>
</dbReference>
<dbReference type="PANTHER" id="PTHR45947">
    <property type="entry name" value="SULFOQUINOVOSYL TRANSFERASE SQD2"/>
    <property type="match status" value="1"/>
</dbReference>
<evidence type="ECO:0000259" key="1">
    <source>
        <dbReference type="Pfam" id="PF00534"/>
    </source>
</evidence>
<feature type="domain" description="Glycosyltransferase subfamily 4-like N-terminal" evidence="2">
    <location>
        <begin position="17"/>
        <end position="178"/>
    </location>
</feature>
<accession>A0A1V8M2J4</accession>
<evidence type="ECO:0008006" key="5">
    <source>
        <dbReference type="Google" id="ProtNLM"/>
    </source>
</evidence>
<dbReference type="InterPro" id="IPR001296">
    <property type="entry name" value="Glyco_trans_1"/>
</dbReference>
<dbReference type="Pfam" id="PF00534">
    <property type="entry name" value="Glycos_transf_1"/>
    <property type="match status" value="1"/>
</dbReference>
<proteinExistence type="predicted"/>
<gene>
    <name evidence="3" type="ORF">AU255_16420</name>
</gene>
<evidence type="ECO:0000313" key="4">
    <source>
        <dbReference type="Proteomes" id="UP000191980"/>
    </source>
</evidence>
<evidence type="ECO:0000313" key="3">
    <source>
        <dbReference type="EMBL" id="OQK15779.1"/>
    </source>
</evidence>
<protein>
    <recommendedName>
        <fullName evidence="5">Glycosyl transferase family 1</fullName>
    </recommendedName>
</protein>
<dbReference type="PANTHER" id="PTHR45947:SF3">
    <property type="entry name" value="SULFOQUINOVOSYL TRANSFERASE SQD2"/>
    <property type="match status" value="1"/>
</dbReference>
<dbReference type="AlphaFoldDB" id="A0A1V8M2J4"/>
<reference evidence="3 4" key="1">
    <citation type="submission" date="2015-12" db="EMBL/GenBank/DDBJ databases">
        <authorList>
            <person name="Shamseldin A."/>
            <person name="Moawad H."/>
            <person name="Abd El-Rahim W.M."/>
            <person name="Sadowsky M.J."/>
        </authorList>
    </citation>
    <scope>NUCLEOTIDE SEQUENCE [LARGE SCALE GENOMIC DNA]</scope>
    <source>
        <strain evidence="3 4">WF1</strain>
    </source>
</reference>